<organism evidence="1 2">
    <name type="scientific">Penicillium cosmopolitanum</name>
    <dbReference type="NCBI Taxonomy" id="1131564"/>
    <lineage>
        <taxon>Eukaryota</taxon>
        <taxon>Fungi</taxon>
        <taxon>Dikarya</taxon>
        <taxon>Ascomycota</taxon>
        <taxon>Pezizomycotina</taxon>
        <taxon>Eurotiomycetes</taxon>
        <taxon>Eurotiomycetidae</taxon>
        <taxon>Eurotiales</taxon>
        <taxon>Aspergillaceae</taxon>
        <taxon>Penicillium</taxon>
    </lineage>
</organism>
<reference evidence="1" key="1">
    <citation type="submission" date="2022-12" db="EMBL/GenBank/DDBJ databases">
        <authorList>
            <person name="Petersen C."/>
        </authorList>
    </citation>
    <scope>NUCLEOTIDE SEQUENCE</scope>
    <source>
        <strain evidence="1">IBT 29677</strain>
    </source>
</reference>
<gene>
    <name evidence="1" type="ORF">N7509_012082</name>
</gene>
<comment type="caution">
    <text evidence="1">The sequence shown here is derived from an EMBL/GenBank/DDBJ whole genome shotgun (WGS) entry which is preliminary data.</text>
</comment>
<reference evidence="1" key="2">
    <citation type="journal article" date="2023" name="IMA Fungus">
        <title>Comparative genomic study of the Penicillium genus elucidates a diverse pangenome and 15 lateral gene transfer events.</title>
        <authorList>
            <person name="Petersen C."/>
            <person name="Sorensen T."/>
            <person name="Nielsen M.R."/>
            <person name="Sondergaard T.E."/>
            <person name="Sorensen J.L."/>
            <person name="Fitzpatrick D.A."/>
            <person name="Frisvad J.C."/>
            <person name="Nielsen K.L."/>
        </authorList>
    </citation>
    <scope>NUCLEOTIDE SEQUENCE</scope>
    <source>
        <strain evidence="1">IBT 29677</strain>
    </source>
</reference>
<proteinExistence type="predicted"/>
<dbReference type="GeneID" id="81375699"/>
<evidence type="ECO:0000313" key="1">
    <source>
        <dbReference type="EMBL" id="KAJ5378963.1"/>
    </source>
</evidence>
<keyword evidence="2" id="KW-1185">Reference proteome</keyword>
<dbReference type="RefSeq" id="XP_056482749.1">
    <property type="nucleotide sequence ID" value="XM_056636719.1"/>
</dbReference>
<evidence type="ECO:0000313" key="2">
    <source>
        <dbReference type="Proteomes" id="UP001147747"/>
    </source>
</evidence>
<accession>A0A9W9SI37</accession>
<protein>
    <submittedName>
        <fullName evidence="1">Uncharacterized protein</fullName>
    </submittedName>
</protein>
<sequence>MRVLSFLYVQNYKETGHIVDLKLETTATDTSQDTLSLAPLEVLNNIDVYIAADKFGIPSLKRYSGAKIRNWLRAHAGMKSSGLMTVANKILDCGPS</sequence>
<dbReference type="AlphaFoldDB" id="A0A9W9SI37"/>
<dbReference type="OrthoDB" id="6359816at2759"/>
<dbReference type="Proteomes" id="UP001147747">
    <property type="component" value="Unassembled WGS sequence"/>
</dbReference>
<dbReference type="EMBL" id="JAPZBU010000011">
    <property type="protein sequence ID" value="KAJ5378963.1"/>
    <property type="molecule type" value="Genomic_DNA"/>
</dbReference>
<name>A0A9W9SI37_9EURO</name>